<evidence type="ECO:0000313" key="2">
    <source>
        <dbReference type="EMBL" id="KAK5978894.1"/>
    </source>
</evidence>
<comment type="caution">
    <text evidence="2">The sequence shown here is derived from an EMBL/GenBank/DDBJ whole genome shotgun (WGS) entry which is preliminary data.</text>
</comment>
<proteinExistence type="predicted"/>
<keyword evidence="1" id="KW-0472">Membrane</keyword>
<protein>
    <submittedName>
        <fullName evidence="2">Uncharacterized protein</fullName>
    </submittedName>
</protein>
<gene>
    <name evidence="2" type="ORF">GCK32_018864</name>
</gene>
<keyword evidence="3" id="KW-1185">Reference proteome</keyword>
<dbReference type="EMBL" id="WIXE01008888">
    <property type="protein sequence ID" value="KAK5978894.1"/>
    <property type="molecule type" value="Genomic_DNA"/>
</dbReference>
<keyword evidence="1" id="KW-0812">Transmembrane</keyword>
<evidence type="ECO:0000256" key="1">
    <source>
        <dbReference type="SAM" id="Phobius"/>
    </source>
</evidence>
<dbReference type="Proteomes" id="UP001331761">
    <property type="component" value="Unassembled WGS sequence"/>
</dbReference>
<feature type="transmembrane region" description="Helical" evidence="1">
    <location>
        <begin position="46"/>
        <end position="66"/>
    </location>
</feature>
<keyword evidence="1" id="KW-1133">Transmembrane helix</keyword>
<name>A0AAN8FLF2_TRICO</name>
<dbReference type="AlphaFoldDB" id="A0AAN8FLF2"/>
<evidence type="ECO:0000313" key="3">
    <source>
        <dbReference type="Proteomes" id="UP001331761"/>
    </source>
</evidence>
<sequence>MRILPVQIPSKLTDQTARCEVTSTTSAVLSTSVADASLSFLADHSLLLIAFVFLIVISVAVLAVLVQYHCRDRDPCPAPTPAQWTTCSTELSWKEPSKWTAHCIANFGKASYFW</sequence>
<organism evidence="2 3">
    <name type="scientific">Trichostrongylus colubriformis</name>
    <name type="common">Black scour worm</name>
    <dbReference type="NCBI Taxonomy" id="6319"/>
    <lineage>
        <taxon>Eukaryota</taxon>
        <taxon>Metazoa</taxon>
        <taxon>Ecdysozoa</taxon>
        <taxon>Nematoda</taxon>
        <taxon>Chromadorea</taxon>
        <taxon>Rhabditida</taxon>
        <taxon>Rhabditina</taxon>
        <taxon>Rhabditomorpha</taxon>
        <taxon>Strongyloidea</taxon>
        <taxon>Trichostrongylidae</taxon>
        <taxon>Trichostrongylus</taxon>
    </lineage>
</organism>
<reference evidence="2 3" key="1">
    <citation type="submission" date="2019-10" db="EMBL/GenBank/DDBJ databases">
        <title>Assembly and Annotation for the nematode Trichostrongylus colubriformis.</title>
        <authorList>
            <person name="Martin J."/>
        </authorList>
    </citation>
    <scope>NUCLEOTIDE SEQUENCE [LARGE SCALE GENOMIC DNA]</scope>
    <source>
        <strain evidence="2">G859</strain>
        <tissue evidence="2">Whole worm</tissue>
    </source>
</reference>
<accession>A0AAN8FLF2</accession>